<name>A0ABW3NFR4_9BACI</name>
<dbReference type="Pfam" id="PF21835">
    <property type="entry name" value="YIEGIA_cap"/>
    <property type="match status" value="1"/>
</dbReference>
<proteinExistence type="predicted"/>
<keyword evidence="2" id="KW-1185">Reference proteome</keyword>
<dbReference type="EMBL" id="JBHTKK010000003">
    <property type="protein sequence ID" value="MFD1065260.1"/>
    <property type="molecule type" value="Genomic_DNA"/>
</dbReference>
<protein>
    <submittedName>
        <fullName evidence="1">Uncharacterized protein</fullName>
    </submittedName>
</protein>
<sequence>MIVEKAILAVVTTKEESVGGGAPIFICSSKEELALFANNLEAIIDGIAHRLSEEVYIIVKH</sequence>
<comment type="caution">
    <text evidence="1">The sequence shown here is derived from an EMBL/GenBank/DDBJ whole genome shotgun (WGS) entry which is preliminary data.</text>
</comment>
<accession>A0ABW3NFR4</accession>
<organism evidence="1 2">
    <name type="scientific">Oceanobacillus locisalsi</name>
    <dbReference type="NCBI Taxonomy" id="546107"/>
    <lineage>
        <taxon>Bacteria</taxon>
        <taxon>Bacillati</taxon>
        <taxon>Bacillota</taxon>
        <taxon>Bacilli</taxon>
        <taxon>Bacillales</taxon>
        <taxon>Bacillaceae</taxon>
        <taxon>Oceanobacillus</taxon>
    </lineage>
</organism>
<dbReference type="Proteomes" id="UP001597041">
    <property type="component" value="Unassembled WGS sequence"/>
</dbReference>
<dbReference type="InterPro" id="IPR054055">
    <property type="entry name" value="YpzH"/>
</dbReference>
<evidence type="ECO:0000313" key="1">
    <source>
        <dbReference type="EMBL" id="MFD1065260.1"/>
    </source>
</evidence>
<reference evidence="2" key="1">
    <citation type="journal article" date="2019" name="Int. J. Syst. Evol. Microbiol.">
        <title>The Global Catalogue of Microorganisms (GCM) 10K type strain sequencing project: providing services to taxonomists for standard genome sequencing and annotation.</title>
        <authorList>
            <consortium name="The Broad Institute Genomics Platform"/>
            <consortium name="The Broad Institute Genome Sequencing Center for Infectious Disease"/>
            <person name="Wu L."/>
            <person name="Ma J."/>
        </authorList>
    </citation>
    <scope>NUCLEOTIDE SEQUENCE [LARGE SCALE GENOMIC DNA]</scope>
    <source>
        <strain evidence="2">CCUG 56608</strain>
    </source>
</reference>
<dbReference type="RefSeq" id="WP_379590860.1">
    <property type="nucleotide sequence ID" value="NZ_JBHTKK010000003.1"/>
</dbReference>
<evidence type="ECO:0000313" key="2">
    <source>
        <dbReference type="Proteomes" id="UP001597041"/>
    </source>
</evidence>
<gene>
    <name evidence="1" type="ORF">ACFQ19_04400</name>
</gene>